<evidence type="ECO:0000256" key="2">
    <source>
        <dbReference type="ARBA" id="ARBA00022723"/>
    </source>
</evidence>
<dbReference type="Gene3D" id="3.40.800.10">
    <property type="entry name" value="Ureohydrolase domain"/>
    <property type="match status" value="1"/>
</dbReference>
<dbReference type="PANTHER" id="PTHR11358:SF26">
    <property type="entry name" value="GUANIDINO ACID HYDROLASE, MITOCHONDRIAL"/>
    <property type="match status" value="1"/>
</dbReference>
<dbReference type="EC" id="3.5.3.11" evidence="5"/>
<name>A0A381DX39_9GAMM</name>
<feature type="binding site" evidence="4">
    <location>
        <position position="132"/>
    </location>
    <ligand>
        <name>Mn(2+)</name>
        <dbReference type="ChEBI" id="CHEBI:29035"/>
        <label>1</label>
    </ligand>
</feature>
<feature type="binding site" evidence="4">
    <location>
        <position position="136"/>
    </location>
    <ligand>
        <name>Mn(2+)</name>
        <dbReference type="ChEBI" id="CHEBI:29035"/>
        <label>1</label>
    </ligand>
</feature>
<feature type="binding site" evidence="4">
    <location>
        <position position="216"/>
    </location>
    <ligand>
        <name>Mn(2+)</name>
        <dbReference type="ChEBI" id="CHEBI:29035"/>
        <label>1</label>
    </ligand>
</feature>
<dbReference type="OrthoDB" id="9789727at2"/>
<comment type="cofactor">
    <cofactor evidence="4">
        <name>Mn(2+)</name>
        <dbReference type="ChEBI" id="CHEBI:29035"/>
    </cofactor>
    <text evidence="4">Binds 2 manganese ions per subunit.</text>
</comment>
<accession>A0A381DX39</accession>
<dbReference type="InterPro" id="IPR023696">
    <property type="entry name" value="Ureohydrolase_dom_sf"/>
</dbReference>
<feature type="binding site" evidence="4">
    <location>
        <position position="218"/>
    </location>
    <ligand>
        <name>Mn(2+)</name>
        <dbReference type="ChEBI" id="CHEBI:29035"/>
        <label>1</label>
    </ligand>
</feature>
<evidence type="ECO:0000256" key="4">
    <source>
        <dbReference type="PIRSR" id="PIRSR036979-1"/>
    </source>
</evidence>
<dbReference type="GO" id="GO:0033389">
    <property type="term" value="P:putrescine biosynthetic process from arginine, via agmatine"/>
    <property type="evidence" value="ECO:0007669"/>
    <property type="project" value="TreeGrafter"/>
</dbReference>
<protein>
    <submittedName>
        <fullName evidence="5">Agmatinase</fullName>
        <ecNumber evidence="5">3.5.3.11</ecNumber>
    </submittedName>
</protein>
<dbReference type="EMBL" id="UFUW01000001">
    <property type="protein sequence ID" value="SUX17638.1"/>
    <property type="molecule type" value="Genomic_DNA"/>
</dbReference>
<dbReference type="PANTHER" id="PTHR11358">
    <property type="entry name" value="ARGINASE/AGMATINASE"/>
    <property type="match status" value="1"/>
</dbReference>
<evidence type="ECO:0000256" key="1">
    <source>
        <dbReference type="ARBA" id="ARBA00009227"/>
    </source>
</evidence>
<dbReference type="SUPFAM" id="SSF52768">
    <property type="entry name" value="Arginase/deacetylase"/>
    <property type="match status" value="1"/>
</dbReference>
<dbReference type="PROSITE" id="PS51409">
    <property type="entry name" value="ARGINASE_2"/>
    <property type="match status" value="1"/>
</dbReference>
<gene>
    <name evidence="5" type="primary">speB</name>
    <name evidence="5" type="ORF">NCTC13294_00096</name>
</gene>
<comment type="similarity">
    <text evidence="1">Belongs to the arginase family. Agmatinase subfamily.</text>
</comment>
<organism evidence="5 6">
    <name type="scientific">Cardiobacterium valvarum</name>
    <dbReference type="NCBI Taxonomy" id="194702"/>
    <lineage>
        <taxon>Bacteria</taxon>
        <taxon>Pseudomonadati</taxon>
        <taxon>Pseudomonadota</taxon>
        <taxon>Gammaproteobacteria</taxon>
        <taxon>Cardiobacteriales</taxon>
        <taxon>Cardiobacteriaceae</taxon>
        <taxon>Cardiobacterium</taxon>
    </lineage>
</organism>
<evidence type="ECO:0000256" key="3">
    <source>
        <dbReference type="ARBA" id="ARBA00022801"/>
    </source>
</evidence>
<keyword evidence="3 5" id="KW-0378">Hydrolase</keyword>
<keyword evidence="2 4" id="KW-0479">Metal-binding</keyword>
<dbReference type="InterPro" id="IPR006035">
    <property type="entry name" value="Ureohydrolase"/>
</dbReference>
<dbReference type="GO" id="GO:0008783">
    <property type="term" value="F:agmatinase activity"/>
    <property type="evidence" value="ECO:0007669"/>
    <property type="project" value="UniProtKB-EC"/>
</dbReference>
<evidence type="ECO:0000313" key="5">
    <source>
        <dbReference type="EMBL" id="SUX17638.1"/>
    </source>
</evidence>
<proteinExistence type="inferred from homology"/>
<dbReference type="RefSeq" id="WP_115610446.1">
    <property type="nucleotide sequence ID" value="NZ_JBHLZC010000001.1"/>
</dbReference>
<dbReference type="Pfam" id="PF00491">
    <property type="entry name" value="Arginase"/>
    <property type="match status" value="1"/>
</dbReference>
<reference evidence="5 6" key="1">
    <citation type="submission" date="2018-06" db="EMBL/GenBank/DDBJ databases">
        <authorList>
            <consortium name="Pathogen Informatics"/>
            <person name="Doyle S."/>
        </authorList>
    </citation>
    <scope>NUCLEOTIDE SEQUENCE [LARGE SCALE GENOMIC DNA]</scope>
    <source>
        <strain evidence="5 6">NCTC13294</strain>
    </source>
</reference>
<dbReference type="Proteomes" id="UP000254572">
    <property type="component" value="Unassembled WGS sequence"/>
</dbReference>
<dbReference type="AlphaFoldDB" id="A0A381DX39"/>
<keyword evidence="6" id="KW-1185">Reference proteome</keyword>
<sequence length="293" mass="32009">MAERIFLGSEIRQPAPDDALFHVIPVPYEKTVSYGGGTAEGPAAIIEASNQLETYDQLHGEPCRLGIYTQEAVDCRGEAGDILQRIRGRTRATAESGSLPFVLGGEHTVSYGAVMGVVDAFPGERIGVVQFDAHADLRENYEGSIWSHACVMKRLVDEGLPLCQIGVRALSLDEQAVRHEFPAQITAHDARVICRPPQHDLRLPESFPQKIYITVDIDGLDSALMPATGTPVPGGLGWWQLLDLLNSIARQRQVVGLDLVEFAPIRDLHVYDFTAADLAYKMMGITAHSLGKL</sequence>
<dbReference type="PIRSF" id="PIRSF036979">
    <property type="entry name" value="Arginase"/>
    <property type="match status" value="1"/>
</dbReference>
<dbReference type="NCBIfam" id="TIGR01230">
    <property type="entry name" value="agmatinase"/>
    <property type="match status" value="1"/>
</dbReference>
<dbReference type="GO" id="GO:0046872">
    <property type="term" value="F:metal ion binding"/>
    <property type="evidence" value="ECO:0007669"/>
    <property type="project" value="UniProtKB-KW"/>
</dbReference>
<evidence type="ECO:0000313" key="6">
    <source>
        <dbReference type="Proteomes" id="UP000254572"/>
    </source>
</evidence>
<feature type="binding site" evidence="4">
    <location>
        <position position="107"/>
    </location>
    <ligand>
        <name>Mn(2+)</name>
        <dbReference type="ChEBI" id="CHEBI:29035"/>
        <label>1</label>
    </ligand>
</feature>
<feature type="binding site" evidence="4">
    <location>
        <position position="134"/>
    </location>
    <ligand>
        <name>Mn(2+)</name>
        <dbReference type="ChEBI" id="CHEBI:29035"/>
        <label>1</label>
    </ligand>
</feature>
<keyword evidence="4" id="KW-0464">Manganese</keyword>
<dbReference type="InterPro" id="IPR005925">
    <property type="entry name" value="Agmatinase-rel"/>
</dbReference>
<dbReference type="CDD" id="cd11593">
    <property type="entry name" value="Agmatinase-like_2"/>
    <property type="match status" value="1"/>
</dbReference>